<sequence length="143" mass="15824">MLPLLSFLNLYSPFLSCSSSHWSSLRFSSAFADFILTPLPPLTSHICLRVRCFVIAALCSLLCDRCSVFATPRSLLCDCCSALVASRSLRLLLHVRCSAFPAFAAPRSLLRICCSVFVAPRPLFCVRGLRNHCSMFPTCICIL</sequence>
<dbReference type="AlphaFoldDB" id="A0AA86W6G6"/>
<name>A0AA86W6G6_9FABA</name>
<reference evidence="1" key="1">
    <citation type="submission" date="2023-10" db="EMBL/GenBank/DDBJ databases">
        <authorList>
            <person name="Domelevo Entfellner J.-B."/>
        </authorList>
    </citation>
    <scope>NUCLEOTIDE SEQUENCE</scope>
</reference>
<dbReference type="Gramene" id="rna-AYBTSS11_LOCUS31135">
    <property type="protein sequence ID" value="CAJ1978929.1"/>
    <property type="gene ID" value="gene-AYBTSS11_LOCUS31135"/>
</dbReference>
<dbReference type="Proteomes" id="UP001189624">
    <property type="component" value="Chromosome 11"/>
</dbReference>
<evidence type="ECO:0000313" key="1">
    <source>
        <dbReference type="EMBL" id="CAJ1978929.1"/>
    </source>
</evidence>
<gene>
    <name evidence="1" type="ORF">AYBTSS11_LOCUS31135</name>
</gene>
<keyword evidence="2" id="KW-1185">Reference proteome</keyword>
<protein>
    <submittedName>
        <fullName evidence="1">Uncharacterized protein</fullName>
    </submittedName>
</protein>
<dbReference type="EMBL" id="OY731408">
    <property type="protein sequence ID" value="CAJ1978929.1"/>
    <property type="molecule type" value="Genomic_DNA"/>
</dbReference>
<evidence type="ECO:0000313" key="2">
    <source>
        <dbReference type="Proteomes" id="UP001189624"/>
    </source>
</evidence>
<accession>A0AA86W6G6</accession>
<proteinExistence type="predicted"/>
<organism evidence="1 2">
    <name type="scientific">Sphenostylis stenocarpa</name>
    <dbReference type="NCBI Taxonomy" id="92480"/>
    <lineage>
        <taxon>Eukaryota</taxon>
        <taxon>Viridiplantae</taxon>
        <taxon>Streptophyta</taxon>
        <taxon>Embryophyta</taxon>
        <taxon>Tracheophyta</taxon>
        <taxon>Spermatophyta</taxon>
        <taxon>Magnoliopsida</taxon>
        <taxon>eudicotyledons</taxon>
        <taxon>Gunneridae</taxon>
        <taxon>Pentapetalae</taxon>
        <taxon>rosids</taxon>
        <taxon>fabids</taxon>
        <taxon>Fabales</taxon>
        <taxon>Fabaceae</taxon>
        <taxon>Papilionoideae</taxon>
        <taxon>50 kb inversion clade</taxon>
        <taxon>NPAAA clade</taxon>
        <taxon>indigoferoid/millettioid clade</taxon>
        <taxon>Phaseoleae</taxon>
        <taxon>Sphenostylis</taxon>
    </lineage>
</organism>